<keyword evidence="1" id="KW-0805">Transcription regulation</keyword>
<dbReference type="Gene3D" id="1.10.357.10">
    <property type="entry name" value="Tetracycline Repressor, domain 2"/>
    <property type="match status" value="1"/>
</dbReference>
<evidence type="ECO:0000259" key="5">
    <source>
        <dbReference type="PROSITE" id="PS50977"/>
    </source>
</evidence>
<reference evidence="6 7" key="1">
    <citation type="submission" date="2020-01" db="EMBL/GenBank/DDBJ databases">
        <title>Genomes assembled from Gulf of Kutch pelagic sediment metagenomes.</title>
        <authorList>
            <person name="Chandrashekar M."/>
            <person name="Mahajan M.S."/>
            <person name="Dave K.J."/>
            <person name="Vatsa P."/>
            <person name="Nathani N.M."/>
        </authorList>
    </citation>
    <scope>NUCLEOTIDE SEQUENCE [LARGE SCALE GENOMIC DNA]</scope>
    <source>
        <strain evidence="6">KS3-K002</strain>
    </source>
</reference>
<dbReference type="Pfam" id="PF13305">
    <property type="entry name" value="TetR_C_33"/>
    <property type="match status" value="1"/>
</dbReference>
<proteinExistence type="predicted"/>
<evidence type="ECO:0000256" key="3">
    <source>
        <dbReference type="ARBA" id="ARBA00023163"/>
    </source>
</evidence>
<dbReference type="PANTHER" id="PTHR30055">
    <property type="entry name" value="HTH-TYPE TRANSCRIPTIONAL REGULATOR RUTR"/>
    <property type="match status" value="1"/>
</dbReference>
<dbReference type="PROSITE" id="PS01081">
    <property type="entry name" value="HTH_TETR_1"/>
    <property type="match status" value="1"/>
</dbReference>
<dbReference type="InterPro" id="IPR009057">
    <property type="entry name" value="Homeodomain-like_sf"/>
</dbReference>
<protein>
    <submittedName>
        <fullName evidence="6">TetR/AcrR family transcriptional regulator</fullName>
    </submittedName>
</protein>
<dbReference type="Pfam" id="PF00440">
    <property type="entry name" value="TetR_N"/>
    <property type="match status" value="1"/>
</dbReference>
<evidence type="ECO:0000313" key="7">
    <source>
        <dbReference type="Proteomes" id="UP000702544"/>
    </source>
</evidence>
<dbReference type="InterPro" id="IPR023772">
    <property type="entry name" value="DNA-bd_HTH_TetR-type_CS"/>
</dbReference>
<dbReference type="InterPro" id="IPR001647">
    <property type="entry name" value="HTH_TetR"/>
</dbReference>
<evidence type="ECO:0000313" key="6">
    <source>
        <dbReference type="EMBL" id="NIR76343.1"/>
    </source>
</evidence>
<dbReference type="GO" id="GO:0003700">
    <property type="term" value="F:DNA-binding transcription factor activity"/>
    <property type="evidence" value="ECO:0007669"/>
    <property type="project" value="TreeGrafter"/>
</dbReference>
<sequence>MTPRVSDPVRGLETEAAILEATRDLLAERGLEGLSMRGVAARVGLSATAIYNYFENKQALVRQVVYRGFERFAGYLKAAVEEVPKGSRERLRALGQAYLRFALENPEYFRVIFSAHGKVGDFDELPEGGGYPLFRQTVVDAMEAGTIREANPDLVVLYLWTHVHGLVTLLLSFDPDARCEHTGEPLSGPELFARFSEFIYGGLRPESGPVGETAGISGT</sequence>
<organism evidence="6 7">
    <name type="scientific">Candidatus Kutchimonas denitrificans</name>
    <dbReference type="NCBI Taxonomy" id="3056748"/>
    <lineage>
        <taxon>Bacteria</taxon>
        <taxon>Pseudomonadati</taxon>
        <taxon>Gemmatimonadota</taxon>
        <taxon>Gemmatimonadia</taxon>
        <taxon>Candidatus Palauibacterales</taxon>
        <taxon>Candidatus Palauibacteraceae</taxon>
        <taxon>Candidatus Kutchimonas</taxon>
    </lineage>
</organism>
<feature type="DNA-binding region" description="H-T-H motif" evidence="4">
    <location>
        <begin position="35"/>
        <end position="54"/>
    </location>
</feature>
<gene>
    <name evidence="6" type="ORF">GWO12_14710</name>
</gene>
<feature type="domain" description="HTH tetR-type" evidence="5">
    <location>
        <begin position="12"/>
        <end position="72"/>
    </location>
</feature>
<dbReference type="InterPro" id="IPR050109">
    <property type="entry name" value="HTH-type_TetR-like_transc_reg"/>
</dbReference>
<dbReference type="PRINTS" id="PR00455">
    <property type="entry name" value="HTHTETR"/>
</dbReference>
<evidence type="ECO:0000256" key="4">
    <source>
        <dbReference type="PROSITE-ProRule" id="PRU00335"/>
    </source>
</evidence>
<name>A0AAE4ZA05_9BACT</name>
<dbReference type="InterPro" id="IPR036271">
    <property type="entry name" value="Tet_transcr_reg_TetR-rel_C_sf"/>
</dbReference>
<keyword evidence="3" id="KW-0804">Transcription</keyword>
<accession>A0AAE4ZA05</accession>
<dbReference type="Proteomes" id="UP000702544">
    <property type="component" value="Unassembled WGS sequence"/>
</dbReference>
<dbReference type="SUPFAM" id="SSF48498">
    <property type="entry name" value="Tetracyclin repressor-like, C-terminal domain"/>
    <property type="match status" value="1"/>
</dbReference>
<evidence type="ECO:0000256" key="1">
    <source>
        <dbReference type="ARBA" id="ARBA00023015"/>
    </source>
</evidence>
<dbReference type="PROSITE" id="PS50977">
    <property type="entry name" value="HTH_TETR_2"/>
    <property type="match status" value="1"/>
</dbReference>
<dbReference type="AlphaFoldDB" id="A0AAE4ZA05"/>
<dbReference type="InterPro" id="IPR025996">
    <property type="entry name" value="MT1864/Rv1816-like_C"/>
</dbReference>
<dbReference type="EMBL" id="JAACAK010000120">
    <property type="protein sequence ID" value="NIR76343.1"/>
    <property type="molecule type" value="Genomic_DNA"/>
</dbReference>
<dbReference type="PANTHER" id="PTHR30055:SF234">
    <property type="entry name" value="HTH-TYPE TRANSCRIPTIONAL REGULATOR BETI"/>
    <property type="match status" value="1"/>
</dbReference>
<dbReference type="SUPFAM" id="SSF46689">
    <property type="entry name" value="Homeodomain-like"/>
    <property type="match status" value="1"/>
</dbReference>
<evidence type="ECO:0000256" key="2">
    <source>
        <dbReference type="ARBA" id="ARBA00023125"/>
    </source>
</evidence>
<dbReference type="GO" id="GO:0000976">
    <property type="term" value="F:transcription cis-regulatory region binding"/>
    <property type="evidence" value="ECO:0007669"/>
    <property type="project" value="TreeGrafter"/>
</dbReference>
<comment type="caution">
    <text evidence="6">The sequence shown here is derived from an EMBL/GenBank/DDBJ whole genome shotgun (WGS) entry which is preliminary data.</text>
</comment>
<keyword evidence="2 4" id="KW-0238">DNA-binding</keyword>